<keyword evidence="4" id="KW-1185">Reference proteome</keyword>
<evidence type="ECO:0000313" key="3">
    <source>
        <dbReference type="EMBL" id="CAG2225020.1"/>
    </source>
</evidence>
<evidence type="ECO:0000256" key="1">
    <source>
        <dbReference type="SAM" id="Phobius"/>
    </source>
</evidence>
<keyword evidence="1" id="KW-0812">Transmembrane</keyword>
<dbReference type="InterPro" id="IPR058727">
    <property type="entry name" value="Helical_Vwde"/>
</dbReference>
<accession>A0A8S3SVB8</accession>
<gene>
    <name evidence="3" type="ORF">MEDL_38193</name>
</gene>
<organism evidence="3 4">
    <name type="scientific">Mytilus edulis</name>
    <name type="common">Blue mussel</name>
    <dbReference type="NCBI Taxonomy" id="6550"/>
    <lineage>
        <taxon>Eukaryota</taxon>
        <taxon>Metazoa</taxon>
        <taxon>Spiralia</taxon>
        <taxon>Lophotrochozoa</taxon>
        <taxon>Mollusca</taxon>
        <taxon>Bivalvia</taxon>
        <taxon>Autobranchia</taxon>
        <taxon>Pteriomorphia</taxon>
        <taxon>Mytilida</taxon>
        <taxon>Mytiloidea</taxon>
        <taxon>Mytilidae</taxon>
        <taxon>Mytilinae</taxon>
        <taxon>Mytilus</taxon>
    </lineage>
</organism>
<comment type="caution">
    <text evidence="3">The sequence shown here is derived from an EMBL/GenBank/DDBJ whole genome shotgun (WGS) entry which is preliminary data.</text>
</comment>
<proteinExistence type="predicted"/>
<dbReference type="EMBL" id="CAJPWZ010001832">
    <property type="protein sequence ID" value="CAG2225020.1"/>
    <property type="molecule type" value="Genomic_DNA"/>
</dbReference>
<feature type="transmembrane region" description="Helical" evidence="1">
    <location>
        <begin position="1602"/>
        <end position="1627"/>
    </location>
</feature>
<dbReference type="Gene3D" id="2.10.25.10">
    <property type="entry name" value="Laminin"/>
    <property type="match status" value="1"/>
</dbReference>
<protein>
    <recommendedName>
        <fullName evidence="2">Vwde helical domain-containing protein</fullName>
    </recommendedName>
</protein>
<dbReference type="OrthoDB" id="10001041at2759"/>
<keyword evidence="1" id="KW-0472">Membrane</keyword>
<dbReference type="Pfam" id="PF26129">
    <property type="entry name" value="Vwde"/>
    <property type="match status" value="1"/>
</dbReference>
<dbReference type="Proteomes" id="UP000683360">
    <property type="component" value="Unassembled WGS sequence"/>
</dbReference>
<evidence type="ECO:0000259" key="2">
    <source>
        <dbReference type="Pfam" id="PF26129"/>
    </source>
</evidence>
<sequence>MLFLAIGLWTIHILISLFNGYIVASEKLVSISKPSFESEWYSIQAQNYSYRFLKIQHDLGEYPVKVDVQIKILENGTNFIFTGIGSAHRDDDWNRPYGGVVYIYNTKEVILTFPIKDNDFATGGVAFAGSRNDYKGPQNVHLNGPYMNGAAKVRVWLAKDFPLAAVNKTVYINTSLNFKEIHHGLRMYPDILSVQIMLSDGNISDAQGSVLEENNNSGTRGVVYGYDDHKIRIWGSKYAVFGASDGWGLFKDDTEGTARILAWKTNKRGRIFHKKFTVSKSSKEESVLRFPRYYDLSNYLIKVQIKVPDGDNKNMIFQSVGSSIASGIKLFSGIVYVYTTTEILFWKPISYNGHMFFIGDVFGSEHHRQICDTVELHIEVYYLKSKVASDQPGPISKPSFESVWYSIQAQNISCRFLKIRHDLGEYPVKVDVQVKIRENGTNFIFTGIGSAHRDDDFNYPYGGVVYIYNTKEVILTFPLKNNDFATGGVAFTGSRENYKGPQHVHLKGPYMNGAAKVRVWLAKDFPLAVVNMTVGINRSVLESRNSGTRGVVYGYDDLKVRIWGSNIAVFGASDGWGLYTEDTEGTARILAWKTNKQGRICYKKITVSKSSKEESVLRFPRYFDLSNYLIKVQVKVPNGDNRNMIFQSVGSSVATGINLFSGIVYVYTTTEILFWKPVSYNGHMFFIGDVFGSGHHSQICDTVDLHVEVYYLEPKVASNNPGSISKPSFESVWYNIQAQNNSFPYLKIQHDLGEYPVKVDVQIKIRVNGTNFIFTGFGSAHRDDDFNEPYGGVVYIYNTQAVILTFPVRHNNFALGGVAFTGSSNDYKGPQNIHLKGPYMNGAAKVRVWLAKDFPLADVNKTVYMNRSVLEENNNFDTTGVIYGYDDHKVRIWGSNLAVFGASDGWGLLKTDTEGIARILAWKTNTQGRIFHKSFTVSKISKEESVLRFPRYYGLSNYLIQVKIKVPNGNNTNMIFQSVGSSVASGLKMFSGIVYVYTTTEIFFWKPISHKGHMFFIGDVFGSEHYSQICDTVDLHVEVYHLESKGTNKEPPLPKPVIKVSTYNVNDSSVDRVQFECYLNLSTLNFAYYEVTWRWADSILSFKNESSQFPNLRLTDEHFKTLGVYVTCTVTAFHFKHDTIGSNVTSDNFFAGLMIKFPTGTEIFTDIFYGTTMNVDIKASGDDEGQSQGLCGRMSGDMSQNLLIRETSKTCQTSGNPRQKYPIFSNSWKVENNENLFHLHKDQDVERWKDVNVIPVKIKSTDCNDDINFKIVTGSNLCDQIYTDNTNERCSISPTLTGTEVNWNTTAAQKYCTNKIRDTDAFKECSTIKGVDWNNFYDMCWNDILDTGSTMWTKPTYYSQLNMCAHAPHGNNTSILDRLCPDNCSSHGKCNEAYCICNDQFLGVDCSVSIYTPPMITNIFGIEHGGRTWCNKANTNCKMSILFGYEIEQAPGITCKITKFLVLSNNTYIHISENVVNATVQSFAEMRCPLVDEKTVNMSGLYVEEFSVSVSYNRHNYSQHMRLNVFDGNCHNINQVSLDNVVELMNYCFIDGKCVKHDDKNNADECLLCNTKHNRYGWTKPDKVCTIQVSKPSDAQESSSKLGLILIGSIGSLIVLLIVGFVANSYVKYKRRPLNEKTVSSYDLYDTRRLPRSNT</sequence>
<keyword evidence="1" id="KW-1133">Transmembrane helix</keyword>
<feature type="domain" description="Vwde helical" evidence="2">
    <location>
        <begin position="1300"/>
        <end position="1368"/>
    </location>
</feature>
<name>A0A8S3SVB8_MYTED</name>
<reference evidence="3" key="1">
    <citation type="submission" date="2021-03" db="EMBL/GenBank/DDBJ databases">
        <authorList>
            <person name="Bekaert M."/>
        </authorList>
    </citation>
    <scope>NUCLEOTIDE SEQUENCE</scope>
</reference>
<evidence type="ECO:0000313" key="4">
    <source>
        <dbReference type="Proteomes" id="UP000683360"/>
    </source>
</evidence>